<reference evidence="1" key="1">
    <citation type="submission" date="2018-12" db="EMBL/GenBank/DDBJ databases">
        <title>Singled stranded DNA viruses identified in blackflies (Austrosimulium ungulatum) sampled in New Zealand.</title>
        <authorList>
            <person name="Kraberger S."/>
            <person name="Fontenele R.S."/>
            <person name="Schmidlin K."/>
            <person name="Walters M."/>
            <person name="Varsani A."/>
        </authorList>
    </citation>
    <scope>NUCLEOTIDE SEQUENCE [LARGE SCALE GENOMIC DNA]</scope>
    <source>
        <strain evidence="1">107</strain>
    </source>
</reference>
<sequence>MDPITGALITGGASLLGSMFGSDTSAKNTQAQIQASQQQQATQNAFTEHMSSTAYQRSSADMKAAGLNPMMMFGSGGPASTPGGSSIQAPMPQNKSPFADLGENVQKAVSTAVSMKTMDEMASRIAQIDADTQVKKAAELSEKKRPALIAAETGVASAREAESRQRKLTEEENTIIARREADKRGYDVPRQKWEAIKYLDLSNVPDSARKSGNIAEWGAGKIGNVISPILGATSSAVGAGRLFNDIWRDRATRHHDTKFYKGGYSSEEWRN</sequence>
<dbReference type="EMBL" id="MK249180">
    <property type="protein sequence ID" value="QCQ84860.1"/>
    <property type="molecule type" value="Genomic_DNA"/>
</dbReference>
<proteinExistence type="predicted"/>
<protein>
    <submittedName>
        <fullName evidence="1">DNA pilot protein</fullName>
    </submittedName>
</protein>
<dbReference type="Proteomes" id="UP000322233">
    <property type="component" value="Segment"/>
</dbReference>
<accession>A0A4P8PPU1</accession>
<name>A0A4P8PPU1_9VIRU</name>
<evidence type="ECO:0000313" key="1">
    <source>
        <dbReference type="EMBL" id="QCQ84860.1"/>
    </source>
</evidence>
<organism evidence="1">
    <name type="scientific">Blackfly microvirus SF02</name>
    <dbReference type="NCBI Taxonomy" id="2576452"/>
    <lineage>
        <taxon>Viruses</taxon>
        <taxon>Monodnaviria</taxon>
        <taxon>Sangervirae</taxon>
        <taxon>Phixviricota</taxon>
        <taxon>Malgrandaviricetes</taxon>
        <taxon>Petitvirales</taxon>
        <taxon>Microviridae</taxon>
        <taxon>Microvirus</taxon>
    </lineage>
</organism>